<dbReference type="InterPro" id="IPR015943">
    <property type="entry name" value="WD40/YVTN_repeat-like_dom_sf"/>
</dbReference>
<dbReference type="Gene3D" id="2.130.10.10">
    <property type="entry name" value="YVTN repeat-like/Quinoprotein amine dehydrogenase"/>
    <property type="match status" value="1"/>
</dbReference>
<name>A0A4C1VNT0_EUMVA</name>
<sequence length="245" mass="27321">MCVIGCQVESSEMVTVLSEPKILCTPCHIIPKTTTTAKNNGNEMVFTDKGLKYKSESDDSDSDVSMSTDSDGGVIENSSFGSDSGEEEEKNDKQDNNQQIEEDDDEVVKAIKLEKDKKRDHPPLISSEDFIVDICFHPEKDIIAVANIMGDVLVYAYNDEETNLLTSHELHLTACRAVEFDSEGRNMYTTAKDKAIMVTDFETGKLKKCYENAHDEPVYCLHCLDDNKIVTGKLPYIIGGVFQNQ</sequence>
<dbReference type="OrthoDB" id="2288928at2759"/>
<dbReference type="AlphaFoldDB" id="A0A4C1VNT0"/>
<comment type="caution">
    <text evidence="5">The sequence shown here is derived from an EMBL/GenBank/DDBJ whole genome shotgun (WGS) entry which is preliminary data.</text>
</comment>
<keyword evidence="6" id="KW-1185">Reference proteome</keyword>
<dbReference type="PANTHER" id="PTHR44019">
    <property type="entry name" value="WD REPEAT-CONTAINING PROTEIN 55"/>
    <property type="match status" value="1"/>
</dbReference>
<dbReference type="PANTHER" id="PTHR44019:SF20">
    <property type="entry name" value="WD REPEAT-CONTAINING PROTEIN 55"/>
    <property type="match status" value="1"/>
</dbReference>
<reference evidence="5 6" key="1">
    <citation type="journal article" date="2019" name="Commun. Biol.">
        <title>The bagworm genome reveals a unique fibroin gene that provides high tensile strength.</title>
        <authorList>
            <person name="Kono N."/>
            <person name="Nakamura H."/>
            <person name="Ohtoshi R."/>
            <person name="Tomita M."/>
            <person name="Numata K."/>
            <person name="Arakawa K."/>
        </authorList>
    </citation>
    <scope>NUCLEOTIDE SEQUENCE [LARGE SCALE GENOMIC DNA]</scope>
</reference>
<organism evidence="5 6">
    <name type="scientific">Eumeta variegata</name>
    <name type="common">Bagworm moth</name>
    <name type="synonym">Eumeta japonica</name>
    <dbReference type="NCBI Taxonomy" id="151549"/>
    <lineage>
        <taxon>Eukaryota</taxon>
        <taxon>Metazoa</taxon>
        <taxon>Ecdysozoa</taxon>
        <taxon>Arthropoda</taxon>
        <taxon>Hexapoda</taxon>
        <taxon>Insecta</taxon>
        <taxon>Pterygota</taxon>
        <taxon>Neoptera</taxon>
        <taxon>Endopterygota</taxon>
        <taxon>Lepidoptera</taxon>
        <taxon>Glossata</taxon>
        <taxon>Ditrysia</taxon>
        <taxon>Tineoidea</taxon>
        <taxon>Psychidae</taxon>
        <taxon>Oiketicinae</taxon>
        <taxon>Eumeta</taxon>
    </lineage>
</organism>
<feature type="compositionally biased region" description="Low complexity" evidence="4">
    <location>
        <begin position="63"/>
        <end position="83"/>
    </location>
</feature>
<keyword evidence="3" id="KW-0677">Repeat</keyword>
<proteinExistence type="inferred from homology"/>
<evidence type="ECO:0000256" key="3">
    <source>
        <dbReference type="ARBA" id="ARBA00022737"/>
    </source>
</evidence>
<dbReference type="EMBL" id="BGZK01000380">
    <property type="protein sequence ID" value="GBP40343.1"/>
    <property type="molecule type" value="Genomic_DNA"/>
</dbReference>
<evidence type="ECO:0000256" key="4">
    <source>
        <dbReference type="SAM" id="MobiDB-lite"/>
    </source>
</evidence>
<comment type="similarity">
    <text evidence="1">Belongs to the WD repeat WDR55 family.</text>
</comment>
<evidence type="ECO:0000256" key="2">
    <source>
        <dbReference type="ARBA" id="ARBA00022574"/>
    </source>
</evidence>
<feature type="region of interest" description="Disordered" evidence="4">
    <location>
        <begin position="53"/>
        <end position="106"/>
    </location>
</feature>
<dbReference type="SUPFAM" id="SSF50978">
    <property type="entry name" value="WD40 repeat-like"/>
    <property type="match status" value="1"/>
</dbReference>
<dbReference type="InterPro" id="IPR050505">
    <property type="entry name" value="WDR55/POC1"/>
</dbReference>
<dbReference type="InterPro" id="IPR036322">
    <property type="entry name" value="WD40_repeat_dom_sf"/>
</dbReference>
<evidence type="ECO:0000313" key="5">
    <source>
        <dbReference type="EMBL" id="GBP40343.1"/>
    </source>
</evidence>
<protein>
    <submittedName>
        <fullName evidence="5">WD repeat-containing protein 55 homolog</fullName>
    </submittedName>
</protein>
<dbReference type="Proteomes" id="UP000299102">
    <property type="component" value="Unassembled WGS sequence"/>
</dbReference>
<evidence type="ECO:0000256" key="1">
    <source>
        <dbReference type="ARBA" id="ARBA00007625"/>
    </source>
</evidence>
<gene>
    <name evidence="5" type="ORF">EVAR_86489_1</name>
</gene>
<keyword evidence="2" id="KW-0853">WD repeat</keyword>
<evidence type="ECO:0000313" key="6">
    <source>
        <dbReference type="Proteomes" id="UP000299102"/>
    </source>
</evidence>
<accession>A0A4C1VNT0</accession>
<dbReference type="STRING" id="151549.A0A4C1VNT0"/>